<accession>A0A2H3CEZ0</accession>
<evidence type="ECO:0000256" key="1">
    <source>
        <dbReference type="SAM" id="MobiDB-lite"/>
    </source>
</evidence>
<evidence type="ECO:0000313" key="2">
    <source>
        <dbReference type="EMBL" id="PBK81631.1"/>
    </source>
</evidence>
<dbReference type="EMBL" id="KZ293727">
    <property type="protein sequence ID" value="PBK81631.1"/>
    <property type="molecule type" value="Genomic_DNA"/>
</dbReference>
<dbReference type="Proteomes" id="UP000217790">
    <property type="component" value="Unassembled WGS sequence"/>
</dbReference>
<dbReference type="InParanoid" id="A0A2H3CEZ0"/>
<evidence type="ECO:0000313" key="3">
    <source>
        <dbReference type="Proteomes" id="UP000217790"/>
    </source>
</evidence>
<feature type="region of interest" description="Disordered" evidence="1">
    <location>
        <begin position="130"/>
        <end position="200"/>
    </location>
</feature>
<dbReference type="OrthoDB" id="10595711at2759"/>
<organism evidence="2 3">
    <name type="scientific">Armillaria gallica</name>
    <name type="common">Bulbous honey fungus</name>
    <name type="synonym">Armillaria bulbosa</name>
    <dbReference type="NCBI Taxonomy" id="47427"/>
    <lineage>
        <taxon>Eukaryota</taxon>
        <taxon>Fungi</taxon>
        <taxon>Dikarya</taxon>
        <taxon>Basidiomycota</taxon>
        <taxon>Agaricomycotina</taxon>
        <taxon>Agaricomycetes</taxon>
        <taxon>Agaricomycetidae</taxon>
        <taxon>Agaricales</taxon>
        <taxon>Marasmiineae</taxon>
        <taxon>Physalacriaceae</taxon>
        <taxon>Armillaria</taxon>
    </lineage>
</organism>
<feature type="compositionally biased region" description="Basic residues" evidence="1">
    <location>
        <begin position="133"/>
        <end position="144"/>
    </location>
</feature>
<proteinExistence type="predicted"/>
<name>A0A2H3CEZ0_ARMGA</name>
<keyword evidence="3" id="KW-1185">Reference proteome</keyword>
<dbReference type="AlphaFoldDB" id="A0A2H3CEZ0"/>
<gene>
    <name evidence="2" type="ORF">ARMGADRAFT_1039210</name>
</gene>
<protein>
    <submittedName>
        <fullName evidence="2">Uncharacterized protein</fullName>
    </submittedName>
</protein>
<reference evidence="3" key="1">
    <citation type="journal article" date="2017" name="Nat. Ecol. Evol.">
        <title>Genome expansion and lineage-specific genetic innovations in the forest pathogenic fungi Armillaria.</title>
        <authorList>
            <person name="Sipos G."/>
            <person name="Prasanna A.N."/>
            <person name="Walter M.C."/>
            <person name="O'Connor E."/>
            <person name="Balint B."/>
            <person name="Krizsan K."/>
            <person name="Kiss B."/>
            <person name="Hess J."/>
            <person name="Varga T."/>
            <person name="Slot J."/>
            <person name="Riley R."/>
            <person name="Boka B."/>
            <person name="Rigling D."/>
            <person name="Barry K."/>
            <person name="Lee J."/>
            <person name="Mihaltcheva S."/>
            <person name="LaButti K."/>
            <person name="Lipzen A."/>
            <person name="Waldron R."/>
            <person name="Moloney N.M."/>
            <person name="Sperisen C."/>
            <person name="Kredics L."/>
            <person name="Vagvoelgyi C."/>
            <person name="Patrignani A."/>
            <person name="Fitzpatrick D."/>
            <person name="Nagy I."/>
            <person name="Doyle S."/>
            <person name="Anderson J.B."/>
            <person name="Grigoriev I.V."/>
            <person name="Gueldener U."/>
            <person name="Muensterkoetter M."/>
            <person name="Nagy L.G."/>
        </authorList>
    </citation>
    <scope>NUCLEOTIDE SEQUENCE [LARGE SCALE GENOMIC DNA]</scope>
    <source>
        <strain evidence="3">Ar21-2</strain>
    </source>
</reference>
<sequence>MLTSTKCTLNYFNYNLFSQKKSGVALVISEAGKESDSEEEEILQALCQPDMDQEMEINTSLEDNGESMSTTLMPLPTLRVIRAGSPPAARHNYIEVNSDDKPHSTNIFATSSDDEPASIAAIIANTLECRSSPLRKRKRKRKRKGQQETGGEGTHSGTQVKGGAKGASGSADNAPATKKVPGGRQLHSQVQVSPVDADTMPGAAEEVYDLDEMLEEDLEYGFNFKFIIPLAGFPDNFKFMCWHYNKQK</sequence>
<dbReference type="STRING" id="47427.A0A2H3CEZ0"/>